<proteinExistence type="predicted"/>
<sequence length="279" mass="29098">MPPASMRSRVQAIPGTPMPNGLLGGCTTLIDVTDPHELLGVDWLGLSCAEAHPTDWCPTDDAGNPLPAPPPKQFDRPSAETAGPVTIYAGAVCSALGFSYEEATDQAKLALSMGEGRALEEWFWQNVLAPQAVDRTPAAGPVSVAQGIALLEGWLATDYGGVGVLHVPAGATALLGRFNQIVLQGTRARTWLGNCITLGAGYAVNTGPDGSPAPAGQAWLYASGPVVVRRGPVDVVPGSRNASINIRNNDRMVLAERTFVPYTTCAVEAVLVDLCLCCP</sequence>
<protein>
    <recommendedName>
        <fullName evidence="4">Cupin</fullName>
    </recommendedName>
</protein>
<dbReference type="Proteomes" id="UP001602013">
    <property type="component" value="Unassembled WGS sequence"/>
</dbReference>
<dbReference type="RefSeq" id="WP_387409457.1">
    <property type="nucleotide sequence ID" value="NZ_JBIASD010000004.1"/>
</dbReference>
<evidence type="ECO:0000313" key="2">
    <source>
        <dbReference type="EMBL" id="MFF3665461.1"/>
    </source>
</evidence>
<accession>A0ABW6SKI5</accession>
<dbReference type="PROSITE" id="PS51257">
    <property type="entry name" value="PROKAR_LIPOPROTEIN"/>
    <property type="match status" value="1"/>
</dbReference>
<evidence type="ECO:0000256" key="1">
    <source>
        <dbReference type="SAM" id="MobiDB-lite"/>
    </source>
</evidence>
<feature type="region of interest" description="Disordered" evidence="1">
    <location>
        <begin position="59"/>
        <end position="79"/>
    </location>
</feature>
<gene>
    <name evidence="2" type="ORF">ACFYXI_07685</name>
</gene>
<name>A0ABW6SKI5_9ACTN</name>
<comment type="caution">
    <text evidence="2">The sequence shown here is derived from an EMBL/GenBank/DDBJ whole genome shotgun (WGS) entry which is preliminary data.</text>
</comment>
<evidence type="ECO:0008006" key="4">
    <source>
        <dbReference type="Google" id="ProtNLM"/>
    </source>
</evidence>
<keyword evidence="3" id="KW-1185">Reference proteome</keyword>
<reference evidence="2 3" key="1">
    <citation type="submission" date="2024-10" db="EMBL/GenBank/DDBJ databases">
        <title>The Natural Products Discovery Center: Release of the First 8490 Sequenced Strains for Exploring Actinobacteria Biosynthetic Diversity.</title>
        <authorList>
            <person name="Kalkreuter E."/>
            <person name="Kautsar S.A."/>
            <person name="Yang D."/>
            <person name="Bader C.D."/>
            <person name="Teijaro C.N."/>
            <person name="Fluegel L."/>
            <person name="Davis C.M."/>
            <person name="Simpson J.R."/>
            <person name="Lauterbach L."/>
            <person name="Steele A.D."/>
            <person name="Gui C."/>
            <person name="Meng S."/>
            <person name="Li G."/>
            <person name="Viehrig K."/>
            <person name="Ye F."/>
            <person name="Su P."/>
            <person name="Kiefer A.F."/>
            <person name="Nichols A."/>
            <person name="Cepeda A.J."/>
            <person name="Yan W."/>
            <person name="Fan B."/>
            <person name="Jiang Y."/>
            <person name="Adhikari A."/>
            <person name="Zheng C.-J."/>
            <person name="Schuster L."/>
            <person name="Cowan T.M."/>
            <person name="Smanski M.J."/>
            <person name="Chevrette M.G."/>
            <person name="De Carvalho L.P.S."/>
            <person name="Shen B."/>
        </authorList>
    </citation>
    <scope>NUCLEOTIDE SEQUENCE [LARGE SCALE GENOMIC DNA]</scope>
    <source>
        <strain evidence="2 3">NPDC002173</strain>
    </source>
</reference>
<organism evidence="2 3">
    <name type="scientific">Microtetraspora malaysiensis</name>
    <dbReference type="NCBI Taxonomy" id="161358"/>
    <lineage>
        <taxon>Bacteria</taxon>
        <taxon>Bacillati</taxon>
        <taxon>Actinomycetota</taxon>
        <taxon>Actinomycetes</taxon>
        <taxon>Streptosporangiales</taxon>
        <taxon>Streptosporangiaceae</taxon>
        <taxon>Microtetraspora</taxon>
    </lineage>
</organism>
<evidence type="ECO:0000313" key="3">
    <source>
        <dbReference type="Proteomes" id="UP001602013"/>
    </source>
</evidence>
<dbReference type="EMBL" id="JBIASD010000004">
    <property type="protein sequence ID" value="MFF3665461.1"/>
    <property type="molecule type" value="Genomic_DNA"/>
</dbReference>